<reference evidence="1 2" key="1">
    <citation type="journal article" date="2009" name="Science">
        <title>Green evolution and dynamic adaptations revealed by genomes of the marine picoeukaryotes Micromonas.</title>
        <authorList>
            <person name="Worden A.Z."/>
            <person name="Lee J.H."/>
            <person name="Mock T."/>
            <person name="Rouze P."/>
            <person name="Simmons M.P."/>
            <person name="Aerts A.L."/>
            <person name="Allen A.E."/>
            <person name="Cuvelier M.L."/>
            <person name="Derelle E."/>
            <person name="Everett M.V."/>
            <person name="Foulon E."/>
            <person name="Grimwood J."/>
            <person name="Gundlach H."/>
            <person name="Henrissat B."/>
            <person name="Napoli C."/>
            <person name="McDonald S.M."/>
            <person name="Parker M.S."/>
            <person name="Rombauts S."/>
            <person name="Salamov A."/>
            <person name="Von Dassow P."/>
            <person name="Badger J.H."/>
            <person name="Coutinho P.M."/>
            <person name="Demir E."/>
            <person name="Dubchak I."/>
            <person name="Gentemann C."/>
            <person name="Eikrem W."/>
            <person name="Gready J.E."/>
            <person name="John U."/>
            <person name="Lanier W."/>
            <person name="Lindquist E.A."/>
            <person name="Lucas S."/>
            <person name="Mayer K.F."/>
            <person name="Moreau H."/>
            <person name="Not F."/>
            <person name="Otillar R."/>
            <person name="Panaud O."/>
            <person name="Pangilinan J."/>
            <person name="Paulsen I."/>
            <person name="Piegu B."/>
            <person name="Poliakov A."/>
            <person name="Robbens S."/>
            <person name="Schmutz J."/>
            <person name="Toulza E."/>
            <person name="Wyss T."/>
            <person name="Zelensky A."/>
            <person name="Zhou K."/>
            <person name="Armbrust E.V."/>
            <person name="Bhattacharya D."/>
            <person name="Goodenough U.W."/>
            <person name="Van de Peer Y."/>
            <person name="Grigoriev I.V."/>
        </authorList>
    </citation>
    <scope>NUCLEOTIDE SEQUENCE [LARGE SCALE GENOMIC DNA]</scope>
    <source>
        <strain evidence="2">RCC299 / NOUM17</strain>
    </source>
</reference>
<evidence type="ECO:0000313" key="1">
    <source>
        <dbReference type="EMBL" id="ACO63688.1"/>
    </source>
</evidence>
<organism evidence="1 2">
    <name type="scientific">Micromonas commoda (strain RCC299 / NOUM17 / CCMP2709)</name>
    <name type="common">Picoplanktonic green alga</name>
    <dbReference type="NCBI Taxonomy" id="296587"/>
    <lineage>
        <taxon>Eukaryota</taxon>
        <taxon>Viridiplantae</taxon>
        <taxon>Chlorophyta</taxon>
        <taxon>Mamiellophyceae</taxon>
        <taxon>Mamiellales</taxon>
        <taxon>Mamiellaceae</taxon>
        <taxon>Micromonas</taxon>
    </lineage>
</organism>
<evidence type="ECO:0000313" key="2">
    <source>
        <dbReference type="Proteomes" id="UP000002009"/>
    </source>
</evidence>
<gene>
    <name evidence="1" type="ORF">MICPUN_104815</name>
</gene>
<proteinExistence type="predicted"/>
<dbReference type="Proteomes" id="UP000002009">
    <property type="component" value="Chromosome 5"/>
</dbReference>
<sequence length="161" mass="18269">MDDPDAMYPGFTETGLTSAEIQSLLDEYECPGRTVKGIHDTIEAGQAVGDYFYFGPKGPDGLMPEVFERYVYVDNMFRKNPRWWIENCATCGAPDNVYMGQEVHLYGLTRKQIECFVRCGTPRPPDFILRMDDDEFDMVGLRDTIQTSRLGAWEIQNASSG</sequence>
<dbReference type="InParanoid" id="C1E5S9"/>
<dbReference type="AlphaFoldDB" id="C1E5S9"/>
<dbReference type="RefSeq" id="XP_002502430.1">
    <property type="nucleotide sequence ID" value="XM_002502384.1"/>
</dbReference>
<keyword evidence="2" id="KW-1185">Reference proteome</keyword>
<protein>
    <submittedName>
        <fullName evidence="1">Uncharacterized protein</fullName>
    </submittedName>
</protein>
<dbReference type="KEGG" id="mis:MICPUN_104815"/>
<name>C1E5S9_MICCC</name>
<accession>C1E5S9</accession>
<dbReference type="GeneID" id="8243716"/>
<dbReference type="EMBL" id="CP001326">
    <property type="protein sequence ID" value="ACO63688.1"/>
    <property type="molecule type" value="Genomic_DNA"/>
</dbReference>